<evidence type="ECO:0000256" key="2">
    <source>
        <dbReference type="ARBA" id="ARBA00022692"/>
    </source>
</evidence>
<dbReference type="PANTHER" id="PTHR15860:SF0">
    <property type="entry name" value="LP20373P"/>
    <property type="match status" value="1"/>
</dbReference>
<dbReference type="Ensembl" id="ENSEBUT00000017362.1">
    <property type="protein sequence ID" value="ENSEBUP00000016786.1"/>
    <property type="gene ID" value="ENSEBUG00000010522.1"/>
</dbReference>
<dbReference type="GO" id="GO:0008270">
    <property type="term" value="F:zinc ion binding"/>
    <property type="evidence" value="ECO:0007669"/>
    <property type="project" value="UniProtKB-KW"/>
</dbReference>
<protein>
    <recommendedName>
        <fullName evidence="11">RING-type domain-containing protein</fullName>
    </recommendedName>
</protein>
<keyword evidence="7 10" id="KW-1133">Transmembrane helix</keyword>
<dbReference type="Gene3D" id="3.30.40.10">
    <property type="entry name" value="Zinc/RING finger domain, C3HC4 (zinc finger)"/>
    <property type="match status" value="1"/>
</dbReference>
<evidence type="ECO:0000256" key="10">
    <source>
        <dbReference type="SAM" id="Phobius"/>
    </source>
</evidence>
<keyword evidence="4 9" id="KW-0863">Zinc-finger</keyword>
<evidence type="ECO:0000256" key="5">
    <source>
        <dbReference type="ARBA" id="ARBA00022786"/>
    </source>
</evidence>
<dbReference type="GeneTree" id="ENSGT00940000156740"/>
<proteinExistence type="predicted"/>
<reference evidence="12" key="1">
    <citation type="submission" date="2025-08" db="UniProtKB">
        <authorList>
            <consortium name="Ensembl"/>
        </authorList>
    </citation>
    <scope>IDENTIFICATION</scope>
</reference>
<name>A0A8C4QKM3_EPTBU</name>
<comment type="subcellular location">
    <subcellularLocation>
        <location evidence="1">Membrane</location>
        <topology evidence="1">Multi-pass membrane protein</topology>
    </subcellularLocation>
</comment>
<dbReference type="Proteomes" id="UP000694388">
    <property type="component" value="Unplaced"/>
</dbReference>
<dbReference type="Pfam" id="PF13639">
    <property type="entry name" value="zf-RING_2"/>
    <property type="match status" value="1"/>
</dbReference>
<dbReference type="InterPro" id="IPR017907">
    <property type="entry name" value="Znf_RING_CS"/>
</dbReference>
<keyword evidence="3" id="KW-0479">Metal-binding</keyword>
<dbReference type="GO" id="GO:0061630">
    <property type="term" value="F:ubiquitin protein ligase activity"/>
    <property type="evidence" value="ECO:0007669"/>
    <property type="project" value="InterPro"/>
</dbReference>
<keyword evidence="2 10" id="KW-0812">Transmembrane</keyword>
<feature type="transmembrane region" description="Helical" evidence="10">
    <location>
        <begin position="12"/>
        <end position="37"/>
    </location>
</feature>
<dbReference type="PROSITE" id="PS00518">
    <property type="entry name" value="ZF_RING_1"/>
    <property type="match status" value="1"/>
</dbReference>
<evidence type="ECO:0000256" key="1">
    <source>
        <dbReference type="ARBA" id="ARBA00004141"/>
    </source>
</evidence>
<keyword evidence="5" id="KW-0833">Ubl conjugation pathway</keyword>
<dbReference type="PANTHER" id="PTHR15860">
    <property type="entry name" value="UNCHARACTERIZED RING FINGER-CONTAINING PROTEIN"/>
    <property type="match status" value="1"/>
</dbReference>
<dbReference type="PROSITE" id="PS50089">
    <property type="entry name" value="ZF_RING_2"/>
    <property type="match status" value="1"/>
</dbReference>
<evidence type="ECO:0000256" key="3">
    <source>
        <dbReference type="ARBA" id="ARBA00022723"/>
    </source>
</evidence>
<dbReference type="SMART" id="SM00184">
    <property type="entry name" value="RING"/>
    <property type="match status" value="1"/>
</dbReference>
<feature type="transmembrane region" description="Helical" evidence="10">
    <location>
        <begin position="57"/>
        <end position="78"/>
    </location>
</feature>
<dbReference type="InterPro" id="IPR044235">
    <property type="entry name" value="RNFT1/2"/>
</dbReference>
<keyword evidence="13" id="KW-1185">Reference proteome</keyword>
<evidence type="ECO:0000313" key="12">
    <source>
        <dbReference type="Ensembl" id="ENSEBUP00000016786.1"/>
    </source>
</evidence>
<keyword evidence="8 10" id="KW-0472">Membrane</keyword>
<evidence type="ECO:0000256" key="6">
    <source>
        <dbReference type="ARBA" id="ARBA00022833"/>
    </source>
</evidence>
<evidence type="ECO:0000259" key="11">
    <source>
        <dbReference type="PROSITE" id="PS50089"/>
    </source>
</evidence>
<sequence>MAVFRSFWSMHILNLPVIGLTTVTMLLTHGIGVVTGVRMLRCCSLLNSSLNFEKRSSIRALLMALYLMGNVLFLYYCFHSQNLHLSLLFLPPSLEPLHLWDLLWVVGITDFIIKFGTVFLKTLLLALPQALLLCRVQGSCYEVVEEGSLLYRVLAPVRLWVTFLVHSSLDGFLLGFALSILYLLLKVCESQKLPRQEVGFMPMGLPASKQQCAQAGQLCPICQGNFCRPALLLCQHVFCEECIGLWLDRERCCPLCRLIVWEGGRRGRDGGTSTHLQLY</sequence>
<accession>A0A8C4QKM3</accession>
<evidence type="ECO:0000256" key="4">
    <source>
        <dbReference type="ARBA" id="ARBA00022771"/>
    </source>
</evidence>
<evidence type="ECO:0000256" key="8">
    <source>
        <dbReference type="ARBA" id="ARBA00023136"/>
    </source>
</evidence>
<evidence type="ECO:0000256" key="7">
    <source>
        <dbReference type="ARBA" id="ARBA00022989"/>
    </source>
</evidence>
<evidence type="ECO:0000313" key="13">
    <source>
        <dbReference type="Proteomes" id="UP000694388"/>
    </source>
</evidence>
<dbReference type="InterPro" id="IPR001841">
    <property type="entry name" value="Znf_RING"/>
</dbReference>
<keyword evidence="6" id="KW-0862">Zinc</keyword>
<dbReference type="GO" id="GO:1904294">
    <property type="term" value="P:positive regulation of ERAD pathway"/>
    <property type="evidence" value="ECO:0007669"/>
    <property type="project" value="InterPro"/>
</dbReference>
<dbReference type="SUPFAM" id="SSF57850">
    <property type="entry name" value="RING/U-box"/>
    <property type="match status" value="1"/>
</dbReference>
<dbReference type="AlphaFoldDB" id="A0A8C4QKM3"/>
<reference evidence="12" key="2">
    <citation type="submission" date="2025-09" db="UniProtKB">
        <authorList>
            <consortium name="Ensembl"/>
        </authorList>
    </citation>
    <scope>IDENTIFICATION</scope>
</reference>
<dbReference type="GO" id="GO:0016020">
    <property type="term" value="C:membrane"/>
    <property type="evidence" value="ECO:0007669"/>
    <property type="project" value="UniProtKB-SubCell"/>
</dbReference>
<feature type="transmembrane region" description="Helical" evidence="10">
    <location>
        <begin position="159"/>
        <end position="185"/>
    </location>
</feature>
<evidence type="ECO:0000256" key="9">
    <source>
        <dbReference type="PROSITE-ProRule" id="PRU00175"/>
    </source>
</evidence>
<organism evidence="12 13">
    <name type="scientific">Eptatretus burgeri</name>
    <name type="common">Inshore hagfish</name>
    <dbReference type="NCBI Taxonomy" id="7764"/>
    <lineage>
        <taxon>Eukaryota</taxon>
        <taxon>Metazoa</taxon>
        <taxon>Chordata</taxon>
        <taxon>Craniata</taxon>
        <taxon>Vertebrata</taxon>
        <taxon>Cyclostomata</taxon>
        <taxon>Myxini</taxon>
        <taxon>Myxiniformes</taxon>
        <taxon>Myxinidae</taxon>
        <taxon>Eptatretinae</taxon>
        <taxon>Eptatretus</taxon>
    </lineage>
</organism>
<dbReference type="InterPro" id="IPR013083">
    <property type="entry name" value="Znf_RING/FYVE/PHD"/>
</dbReference>
<dbReference type="OMA" id="FFLRAYM"/>
<feature type="domain" description="RING-type" evidence="11">
    <location>
        <begin position="219"/>
        <end position="257"/>
    </location>
</feature>